<evidence type="ECO:0000256" key="1">
    <source>
        <dbReference type="ARBA" id="ARBA00004429"/>
    </source>
</evidence>
<gene>
    <name evidence="11" type="ORF">ABID37_002998</name>
</gene>
<evidence type="ECO:0000256" key="8">
    <source>
        <dbReference type="ARBA" id="ARBA00023136"/>
    </source>
</evidence>
<dbReference type="Pfam" id="PF00528">
    <property type="entry name" value="BPD_transp_1"/>
    <property type="match status" value="1"/>
</dbReference>
<name>A0ABV2N146_9HYPH</name>
<dbReference type="SUPFAM" id="SSF161098">
    <property type="entry name" value="MetI-like"/>
    <property type="match status" value="1"/>
</dbReference>
<evidence type="ECO:0000256" key="5">
    <source>
        <dbReference type="ARBA" id="ARBA00022692"/>
    </source>
</evidence>
<dbReference type="PANTHER" id="PTHR30614:SF0">
    <property type="entry name" value="L-CYSTINE TRANSPORT SYSTEM PERMEASE PROTEIN TCYL"/>
    <property type="match status" value="1"/>
</dbReference>
<evidence type="ECO:0000256" key="6">
    <source>
        <dbReference type="ARBA" id="ARBA00022970"/>
    </source>
</evidence>
<feature type="transmembrane region" description="Helical" evidence="9">
    <location>
        <begin position="14"/>
        <end position="43"/>
    </location>
</feature>
<evidence type="ECO:0000256" key="9">
    <source>
        <dbReference type="RuleBase" id="RU363032"/>
    </source>
</evidence>
<reference evidence="11 12" key="1">
    <citation type="submission" date="2024-06" db="EMBL/GenBank/DDBJ databases">
        <title>Genomic Encyclopedia of Type Strains, Phase IV (KMG-IV): sequencing the most valuable type-strain genomes for metagenomic binning, comparative biology and taxonomic classification.</title>
        <authorList>
            <person name="Goeker M."/>
        </authorList>
    </citation>
    <scope>NUCLEOTIDE SEQUENCE [LARGE SCALE GENOMIC DNA]</scope>
    <source>
        <strain evidence="11 12">DSM 27865</strain>
    </source>
</reference>
<evidence type="ECO:0000313" key="12">
    <source>
        <dbReference type="Proteomes" id="UP001549076"/>
    </source>
</evidence>
<evidence type="ECO:0000256" key="3">
    <source>
        <dbReference type="ARBA" id="ARBA00022448"/>
    </source>
</evidence>
<comment type="caution">
    <text evidence="11">The sequence shown here is derived from an EMBL/GenBank/DDBJ whole genome shotgun (WGS) entry which is preliminary data.</text>
</comment>
<feature type="transmembrane region" description="Helical" evidence="9">
    <location>
        <begin position="64"/>
        <end position="82"/>
    </location>
</feature>
<dbReference type="InterPro" id="IPR035906">
    <property type="entry name" value="MetI-like_sf"/>
</dbReference>
<comment type="similarity">
    <text evidence="2">Belongs to the binding-protein-dependent transport system permease family. HisMQ subfamily.</text>
</comment>
<sequence length="217" mass="23822">MATVSLIYDNLPMLLWGAGITVLVSGVAIVLGMPLGLVLCFGLTSSRAWVRHLSRLYQSVWRGTPILVQLLIIYYLLPFLGLNVPPVLAAIIALTLNTVAFQAEIFRGGLLAIARGQMEAARMVGIRKWTARRHVLVPQIFRLVIPSLVNETISILKNSSLVSVIAVTELMRVSQQIVATTYRPFEIYIAAAVIYIAVNFLLSLLGRAAEQRLARGV</sequence>
<keyword evidence="12" id="KW-1185">Reference proteome</keyword>
<evidence type="ECO:0000259" key="10">
    <source>
        <dbReference type="PROSITE" id="PS50928"/>
    </source>
</evidence>
<feature type="transmembrane region" description="Helical" evidence="9">
    <location>
        <begin position="187"/>
        <end position="205"/>
    </location>
</feature>
<dbReference type="InterPro" id="IPR000515">
    <property type="entry name" value="MetI-like"/>
</dbReference>
<keyword evidence="6" id="KW-0029">Amino-acid transport</keyword>
<comment type="subcellular location">
    <subcellularLocation>
        <location evidence="1">Cell inner membrane</location>
        <topology evidence="1">Multi-pass membrane protein</topology>
    </subcellularLocation>
    <subcellularLocation>
        <location evidence="9">Cell membrane</location>
        <topology evidence="9">Multi-pass membrane protein</topology>
    </subcellularLocation>
</comment>
<accession>A0ABV2N146</accession>
<dbReference type="EMBL" id="JBEPML010000010">
    <property type="protein sequence ID" value="MET3792775.1"/>
    <property type="molecule type" value="Genomic_DNA"/>
</dbReference>
<dbReference type="InterPro" id="IPR043429">
    <property type="entry name" value="ArtM/GltK/GlnP/TcyL/YhdX-like"/>
</dbReference>
<keyword evidence="3 9" id="KW-0813">Transport</keyword>
<dbReference type="InterPro" id="IPR010065">
    <property type="entry name" value="AA_ABC_transptr_permease_3TM"/>
</dbReference>
<dbReference type="PROSITE" id="PS50928">
    <property type="entry name" value="ABC_TM1"/>
    <property type="match status" value="1"/>
</dbReference>
<organism evidence="11 12">
    <name type="scientific">Aquamicrobium terrae</name>
    <dbReference type="NCBI Taxonomy" id="1324945"/>
    <lineage>
        <taxon>Bacteria</taxon>
        <taxon>Pseudomonadati</taxon>
        <taxon>Pseudomonadota</taxon>
        <taxon>Alphaproteobacteria</taxon>
        <taxon>Hyphomicrobiales</taxon>
        <taxon>Phyllobacteriaceae</taxon>
        <taxon>Aquamicrobium</taxon>
    </lineage>
</organism>
<evidence type="ECO:0000313" key="11">
    <source>
        <dbReference type="EMBL" id="MET3792775.1"/>
    </source>
</evidence>
<dbReference type="PANTHER" id="PTHR30614">
    <property type="entry name" value="MEMBRANE COMPONENT OF AMINO ACID ABC TRANSPORTER"/>
    <property type="match status" value="1"/>
</dbReference>
<evidence type="ECO:0000256" key="7">
    <source>
        <dbReference type="ARBA" id="ARBA00022989"/>
    </source>
</evidence>
<keyword evidence="7 9" id="KW-1133">Transmembrane helix</keyword>
<dbReference type="CDD" id="cd06261">
    <property type="entry name" value="TM_PBP2"/>
    <property type="match status" value="1"/>
</dbReference>
<evidence type="ECO:0000256" key="2">
    <source>
        <dbReference type="ARBA" id="ARBA00010072"/>
    </source>
</evidence>
<evidence type="ECO:0000256" key="4">
    <source>
        <dbReference type="ARBA" id="ARBA00022475"/>
    </source>
</evidence>
<dbReference type="RefSeq" id="WP_354196093.1">
    <property type="nucleotide sequence ID" value="NZ_JBEPML010000010.1"/>
</dbReference>
<dbReference type="Proteomes" id="UP001549076">
    <property type="component" value="Unassembled WGS sequence"/>
</dbReference>
<feature type="domain" description="ABC transmembrane type-1" evidence="10">
    <location>
        <begin position="18"/>
        <end position="206"/>
    </location>
</feature>
<keyword evidence="8 9" id="KW-0472">Membrane</keyword>
<dbReference type="NCBIfam" id="TIGR01726">
    <property type="entry name" value="HEQRo_perm_3TM"/>
    <property type="match status" value="1"/>
</dbReference>
<keyword evidence="4" id="KW-1003">Cell membrane</keyword>
<proteinExistence type="inferred from homology"/>
<protein>
    <submittedName>
        <fullName evidence="11">Polar amino acid transport system permease protein</fullName>
    </submittedName>
</protein>
<keyword evidence="5 9" id="KW-0812">Transmembrane</keyword>
<dbReference type="Gene3D" id="1.10.3720.10">
    <property type="entry name" value="MetI-like"/>
    <property type="match status" value="1"/>
</dbReference>